<evidence type="ECO:0000256" key="1">
    <source>
        <dbReference type="ARBA" id="ARBA00022603"/>
    </source>
</evidence>
<evidence type="ECO:0000256" key="3">
    <source>
        <dbReference type="ARBA" id="ARBA00022691"/>
    </source>
</evidence>
<dbReference type="AlphaFoldDB" id="A0A2J6RH00"/>
<dbReference type="PANTHER" id="PTHR43712:SF1">
    <property type="entry name" value="HYPOTHETICAL O-METHYLTRANSFERASE (EUROFUNG)-RELATED"/>
    <property type="match status" value="1"/>
</dbReference>
<accession>A0A2J6RH00</accession>
<dbReference type="Gene3D" id="3.40.50.150">
    <property type="entry name" value="Vaccinia Virus protein VP39"/>
    <property type="match status" value="1"/>
</dbReference>
<proteinExistence type="predicted"/>
<dbReference type="OrthoDB" id="2410195at2759"/>
<evidence type="ECO:0000313" key="6">
    <source>
        <dbReference type="Proteomes" id="UP000235786"/>
    </source>
</evidence>
<reference evidence="5 6" key="1">
    <citation type="submission" date="2016-04" db="EMBL/GenBank/DDBJ databases">
        <title>A degradative enzymes factory behind the ericoid mycorrhizal symbiosis.</title>
        <authorList>
            <consortium name="DOE Joint Genome Institute"/>
            <person name="Martino E."/>
            <person name="Morin E."/>
            <person name="Grelet G."/>
            <person name="Kuo A."/>
            <person name="Kohler A."/>
            <person name="Daghino S."/>
            <person name="Barry K."/>
            <person name="Choi C."/>
            <person name="Cichocki N."/>
            <person name="Clum A."/>
            <person name="Copeland A."/>
            <person name="Hainaut M."/>
            <person name="Haridas S."/>
            <person name="Labutti K."/>
            <person name="Lindquist E."/>
            <person name="Lipzen A."/>
            <person name="Khouja H.-R."/>
            <person name="Murat C."/>
            <person name="Ohm R."/>
            <person name="Olson A."/>
            <person name="Spatafora J."/>
            <person name="Veneault-Fourrey C."/>
            <person name="Henrissat B."/>
            <person name="Grigoriev I."/>
            <person name="Martin F."/>
            <person name="Perotto S."/>
        </authorList>
    </citation>
    <scope>NUCLEOTIDE SEQUENCE [LARGE SCALE GENOMIC DNA]</scope>
    <source>
        <strain evidence="5 6">F</strain>
    </source>
</reference>
<keyword evidence="2 5" id="KW-0808">Transferase</keyword>
<dbReference type="GO" id="GO:0008171">
    <property type="term" value="F:O-methyltransferase activity"/>
    <property type="evidence" value="ECO:0007669"/>
    <property type="project" value="InterPro"/>
</dbReference>
<dbReference type="SUPFAM" id="SSF53335">
    <property type="entry name" value="S-adenosyl-L-methionine-dependent methyltransferases"/>
    <property type="match status" value="1"/>
</dbReference>
<dbReference type="Pfam" id="PF00891">
    <property type="entry name" value="Methyltransf_2"/>
    <property type="match status" value="1"/>
</dbReference>
<keyword evidence="3" id="KW-0949">S-adenosyl-L-methionine</keyword>
<dbReference type="PANTHER" id="PTHR43712">
    <property type="entry name" value="PUTATIVE (AFU_ORTHOLOGUE AFUA_4G14580)-RELATED"/>
    <property type="match status" value="1"/>
</dbReference>
<organism evidence="5 6">
    <name type="scientific">Hyaloscypha variabilis (strain UAMH 11265 / GT02V1 / F)</name>
    <name type="common">Meliniomyces variabilis</name>
    <dbReference type="NCBI Taxonomy" id="1149755"/>
    <lineage>
        <taxon>Eukaryota</taxon>
        <taxon>Fungi</taxon>
        <taxon>Dikarya</taxon>
        <taxon>Ascomycota</taxon>
        <taxon>Pezizomycotina</taxon>
        <taxon>Leotiomycetes</taxon>
        <taxon>Helotiales</taxon>
        <taxon>Hyaloscyphaceae</taxon>
        <taxon>Hyaloscypha</taxon>
        <taxon>Hyaloscypha variabilis</taxon>
    </lineage>
</organism>
<sequence length="249" mass="27548">MLCAHAKSTIGYWKQNGFRNPEDADNCPFTFAHGKRDMSFFDILESMPEEMEVFKEYIATVSVLGVQQLVQLFDFGKLLPNKEGVVLVDVGGGKGHVINEIRNVYPEMKGFVLQDLKVVLDGSVLVDEEVELIPYDFFNSVQPVKGSNYFLKAILHDWPDAACLTILSNLAPAMKGHPSSRLLISELVLPDSNPSPSAVLRDMNMLVIGGKERNVAQWEKLLGDGGFKIVEIHGLGHPHASIIEAVLDE</sequence>
<evidence type="ECO:0000256" key="2">
    <source>
        <dbReference type="ARBA" id="ARBA00022679"/>
    </source>
</evidence>
<dbReference type="InterPro" id="IPR016461">
    <property type="entry name" value="COMT-like"/>
</dbReference>
<dbReference type="InterPro" id="IPR029063">
    <property type="entry name" value="SAM-dependent_MTases_sf"/>
</dbReference>
<dbReference type="EMBL" id="KZ613948">
    <property type="protein sequence ID" value="PMD37813.1"/>
    <property type="molecule type" value="Genomic_DNA"/>
</dbReference>
<evidence type="ECO:0000313" key="5">
    <source>
        <dbReference type="EMBL" id="PMD37813.1"/>
    </source>
</evidence>
<protein>
    <submittedName>
        <fullName evidence="5">S-adenosyl-L-methionine-dependent methyltransferase</fullName>
    </submittedName>
</protein>
<dbReference type="PROSITE" id="PS51683">
    <property type="entry name" value="SAM_OMT_II"/>
    <property type="match status" value="1"/>
</dbReference>
<name>A0A2J6RH00_HYAVF</name>
<dbReference type="Proteomes" id="UP000235786">
    <property type="component" value="Unassembled WGS sequence"/>
</dbReference>
<dbReference type="InterPro" id="IPR001077">
    <property type="entry name" value="COMT_C"/>
</dbReference>
<evidence type="ECO:0000259" key="4">
    <source>
        <dbReference type="Pfam" id="PF00891"/>
    </source>
</evidence>
<keyword evidence="1 5" id="KW-0489">Methyltransferase</keyword>
<dbReference type="GO" id="GO:0032259">
    <property type="term" value="P:methylation"/>
    <property type="evidence" value="ECO:0007669"/>
    <property type="project" value="UniProtKB-KW"/>
</dbReference>
<feature type="domain" description="O-methyltransferase C-terminal" evidence="4">
    <location>
        <begin position="24"/>
        <end position="228"/>
    </location>
</feature>
<keyword evidence="6" id="KW-1185">Reference proteome</keyword>
<gene>
    <name evidence="5" type="ORF">L207DRAFT_491365</name>
</gene>